<protein>
    <recommendedName>
        <fullName evidence="4">HXXEE domain-containing protein</fullName>
    </recommendedName>
</protein>
<evidence type="ECO:0008006" key="4">
    <source>
        <dbReference type="Google" id="ProtNLM"/>
    </source>
</evidence>
<evidence type="ECO:0000256" key="1">
    <source>
        <dbReference type="SAM" id="Phobius"/>
    </source>
</evidence>
<comment type="caution">
    <text evidence="2">The sequence shown here is derived from an EMBL/GenBank/DDBJ whole genome shotgun (WGS) entry which is preliminary data.</text>
</comment>
<feature type="transmembrane region" description="Helical" evidence="1">
    <location>
        <begin position="124"/>
        <end position="150"/>
    </location>
</feature>
<accession>A0A7Z0BIQ6</accession>
<dbReference type="Proteomes" id="UP000584931">
    <property type="component" value="Unassembled WGS sequence"/>
</dbReference>
<evidence type="ECO:0000313" key="3">
    <source>
        <dbReference type="Proteomes" id="UP000584931"/>
    </source>
</evidence>
<proteinExistence type="predicted"/>
<feature type="transmembrane region" description="Helical" evidence="1">
    <location>
        <begin position="156"/>
        <end position="173"/>
    </location>
</feature>
<gene>
    <name evidence="2" type="ORF">HNR06_000188</name>
</gene>
<name>A0A7Z0BIQ6_9ACTN</name>
<organism evidence="2 3">
    <name type="scientific">Nocardiopsis sinuspersici</name>
    <dbReference type="NCBI Taxonomy" id="501010"/>
    <lineage>
        <taxon>Bacteria</taxon>
        <taxon>Bacillati</taxon>
        <taxon>Actinomycetota</taxon>
        <taxon>Actinomycetes</taxon>
        <taxon>Streptosporangiales</taxon>
        <taxon>Nocardiopsidaceae</taxon>
        <taxon>Nocardiopsis</taxon>
    </lineage>
</organism>
<keyword evidence="1" id="KW-0472">Membrane</keyword>
<evidence type="ECO:0000313" key="2">
    <source>
        <dbReference type="EMBL" id="NYH50599.1"/>
    </source>
</evidence>
<dbReference type="EMBL" id="JACCHL010000001">
    <property type="protein sequence ID" value="NYH50599.1"/>
    <property type="molecule type" value="Genomic_DNA"/>
</dbReference>
<sequence length="198" mass="22153">MSTETGHPAESTPYTGPRNRVLRTLNTDRHELSLKIYTVVVVAHWAEHIAQAIQIYVLDWPVQQARGILGIPFPGLVTSEWMHYGYAAIMLIGFLLLLPGFSGRSRVWWSAALLLQIWHHFEHLILLVQVMNGVNIGGGAAPTSLVQMLIPRVELHLFYNTVVFVPMVVAMYLHMRQDTAVREAPWCSCADASGKGRG</sequence>
<keyword evidence="1" id="KW-1133">Transmembrane helix</keyword>
<dbReference type="RefSeq" id="WP_337797770.1">
    <property type="nucleotide sequence ID" value="NZ_JACCHL010000001.1"/>
</dbReference>
<reference evidence="2 3" key="1">
    <citation type="submission" date="2020-07" db="EMBL/GenBank/DDBJ databases">
        <title>Sequencing the genomes of 1000 actinobacteria strains.</title>
        <authorList>
            <person name="Klenk H.-P."/>
        </authorList>
    </citation>
    <scope>NUCLEOTIDE SEQUENCE [LARGE SCALE GENOMIC DNA]</scope>
    <source>
        <strain evidence="2 3">DSM 45278</strain>
    </source>
</reference>
<feature type="transmembrane region" description="Helical" evidence="1">
    <location>
        <begin position="84"/>
        <end position="103"/>
    </location>
</feature>
<dbReference type="AlphaFoldDB" id="A0A7Z0BIQ6"/>
<keyword evidence="1" id="KW-0812">Transmembrane</keyword>